<dbReference type="AlphaFoldDB" id="A0A378QFT1"/>
<proteinExistence type="predicted"/>
<reference evidence="2 3" key="1">
    <citation type="submission" date="2018-06" db="EMBL/GenBank/DDBJ databases">
        <authorList>
            <consortium name="Pathogen Informatics"/>
            <person name="Doyle S."/>
        </authorList>
    </citation>
    <scope>NUCLEOTIDE SEQUENCE [LARGE SCALE GENOMIC DNA]</scope>
    <source>
        <strain evidence="2 3">NCTC7911</strain>
    </source>
</reference>
<evidence type="ECO:0000313" key="2">
    <source>
        <dbReference type="EMBL" id="STY99685.1"/>
    </source>
</evidence>
<protein>
    <submittedName>
        <fullName evidence="2">Uncharacterized protein</fullName>
    </submittedName>
</protein>
<dbReference type="GeneID" id="302269686"/>
<feature type="compositionally biased region" description="Basic and acidic residues" evidence="1">
    <location>
        <begin position="1"/>
        <end position="11"/>
    </location>
</feature>
<dbReference type="EMBL" id="UGQC01000001">
    <property type="protein sequence ID" value="STY99685.1"/>
    <property type="molecule type" value="Genomic_DNA"/>
</dbReference>
<organism evidence="2 3">
    <name type="scientific">Moraxella lacunata</name>
    <dbReference type="NCBI Taxonomy" id="477"/>
    <lineage>
        <taxon>Bacteria</taxon>
        <taxon>Pseudomonadati</taxon>
        <taxon>Pseudomonadota</taxon>
        <taxon>Gammaproteobacteria</taxon>
        <taxon>Moraxellales</taxon>
        <taxon>Moraxellaceae</taxon>
        <taxon>Moraxella</taxon>
    </lineage>
</organism>
<evidence type="ECO:0000256" key="1">
    <source>
        <dbReference type="SAM" id="MobiDB-lite"/>
    </source>
</evidence>
<keyword evidence="3" id="KW-1185">Reference proteome</keyword>
<name>A0A378QFT1_MORLA</name>
<sequence>MSEQDEQREIDEQATTLPPTPQEVQQQRRAELIAQDLPKDYEIRRTEPMLQVRAVVDNGTNCLAYNAYGDVMTLSPTDCKQYVGTGRVFKATNQYPTVTNISDQITEQ</sequence>
<dbReference type="RefSeq" id="WP_115247457.1">
    <property type="nucleotide sequence ID" value="NZ_UGQC01000001.1"/>
</dbReference>
<gene>
    <name evidence="2" type="ORF">NCTC7911_01064</name>
</gene>
<evidence type="ECO:0000313" key="3">
    <source>
        <dbReference type="Proteomes" id="UP000254107"/>
    </source>
</evidence>
<feature type="region of interest" description="Disordered" evidence="1">
    <location>
        <begin position="1"/>
        <end position="27"/>
    </location>
</feature>
<feature type="compositionally biased region" description="Polar residues" evidence="1">
    <location>
        <begin position="13"/>
        <end position="25"/>
    </location>
</feature>
<dbReference type="Proteomes" id="UP000254107">
    <property type="component" value="Unassembled WGS sequence"/>
</dbReference>
<accession>A0A378QFT1</accession>